<protein>
    <recommendedName>
        <fullName evidence="4">Glycosyltransferase RgtA/B/C/D-like domain-containing protein</fullName>
    </recommendedName>
</protein>
<comment type="caution">
    <text evidence="2">The sequence shown here is derived from an EMBL/GenBank/DDBJ whole genome shotgun (WGS) entry which is preliminary data.</text>
</comment>
<keyword evidence="1" id="KW-1133">Transmembrane helix</keyword>
<dbReference type="Proteomes" id="UP000178336">
    <property type="component" value="Unassembled WGS sequence"/>
</dbReference>
<feature type="transmembrane region" description="Helical" evidence="1">
    <location>
        <begin position="294"/>
        <end position="314"/>
    </location>
</feature>
<dbReference type="EMBL" id="MFBN01000008">
    <property type="protein sequence ID" value="OGD95805.1"/>
    <property type="molecule type" value="Genomic_DNA"/>
</dbReference>
<sequence length="479" mass="57160">MSKPNKLLKQNYIFIIFASIIILMNLLLYRSSLNYYFFQDDFYEIKIAKANNFYEFISFFKFLENRSSYRPIGLQTYYFVSSSFFGFNPIGFRIITFGLLISSFVLIYKLFKKIAHNKQVGFVTASFWILSSVHFMSITWIAAAWNIIGTFFFILTSILFVNFCENKNIKFYILTLFTFLLTLCSFEFFVSWPVIFAFYYFLIKRNSLRQTLMIFLPFIVFSLTYMFLRKSYASLPQIFEYNIALNIESLKLLFWYFLWSLNVPEEFKKQVITNILIFNKTFFREFWPLVVKSFVGVLMITIIGIILPLTLALIRKTKINYRIISFAIIWFVSAISPVLILPNHYFSMYATLASIGIYFLIAYLTNNYWRTIIILFLLIIWLGMSYTTISFYKDNSWMIESQRFSKEFANRITERFPTLPPNAIVVYPLNDKRHIQALLYDYAIKEIYNEPSLTIYYNNEEFLNDLHVDRLKGRKVFVY</sequence>
<keyword evidence="1" id="KW-0472">Membrane</keyword>
<feature type="transmembrane region" description="Helical" evidence="1">
    <location>
        <begin position="12"/>
        <end position="29"/>
    </location>
</feature>
<feature type="transmembrane region" description="Helical" evidence="1">
    <location>
        <begin position="171"/>
        <end position="202"/>
    </location>
</feature>
<proteinExistence type="predicted"/>
<name>A0A1F5GVF4_9BACT</name>
<feature type="transmembrane region" description="Helical" evidence="1">
    <location>
        <begin position="147"/>
        <end position="164"/>
    </location>
</feature>
<evidence type="ECO:0000313" key="2">
    <source>
        <dbReference type="EMBL" id="OGD95805.1"/>
    </source>
</evidence>
<gene>
    <name evidence="2" type="ORF">A3A48_00665</name>
</gene>
<evidence type="ECO:0000313" key="3">
    <source>
        <dbReference type="Proteomes" id="UP000178336"/>
    </source>
</evidence>
<feature type="transmembrane region" description="Helical" evidence="1">
    <location>
        <begin position="90"/>
        <end position="108"/>
    </location>
</feature>
<dbReference type="AlphaFoldDB" id="A0A1F5GVF4"/>
<organism evidence="2 3">
    <name type="scientific">Candidatus Curtissbacteria bacterium RIFCSPLOWO2_01_FULL_37_9</name>
    <dbReference type="NCBI Taxonomy" id="1797724"/>
    <lineage>
        <taxon>Bacteria</taxon>
        <taxon>Candidatus Curtissiibacteriota</taxon>
    </lineage>
</organism>
<feature type="transmembrane region" description="Helical" evidence="1">
    <location>
        <begin position="321"/>
        <end position="340"/>
    </location>
</feature>
<feature type="transmembrane region" description="Helical" evidence="1">
    <location>
        <begin position="120"/>
        <end position="141"/>
    </location>
</feature>
<keyword evidence="1" id="KW-0812">Transmembrane</keyword>
<feature type="transmembrane region" description="Helical" evidence="1">
    <location>
        <begin position="372"/>
        <end position="392"/>
    </location>
</feature>
<feature type="transmembrane region" description="Helical" evidence="1">
    <location>
        <begin position="346"/>
        <end position="365"/>
    </location>
</feature>
<evidence type="ECO:0000256" key="1">
    <source>
        <dbReference type="SAM" id="Phobius"/>
    </source>
</evidence>
<dbReference type="STRING" id="1797724.A3A48_00665"/>
<feature type="transmembrane region" description="Helical" evidence="1">
    <location>
        <begin position="208"/>
        <end position="228"/>
    </location>
</feature>
<reference evidence="2 3" key="1">
    <citation type="journal article" date="2016" name="Nat. Commun.">
        <title>Thousands of microbial genomes shed light on interconnected biogeochemical processes in an aquifer system.</title>
        <authorList>
            <person name="Anantharaman K."/>
            <person name="Brown C.T."/>
            <person name="Hug L.A."/>
            <person name="Sharon I."/>
            <person name="Castelle C.J."/>
            <person name="Probst A.J."/>
            <person name="Thomas B.C."/>
            <person name="Singh A."/>
            <person name="Wilkins M.J."/>
            <person name="Karaoz U."/>
            <person name="Brodie E.L."/>
            <person name="Williams K.H."/>
            <person name="Hubbard S.S."/>
            <person name="Banfield J.F."/>
        </authorList>
    </citation>
    <scope>NUCLEOTIDE SEQUENCE [LARGE SCALE GENOMIC DNA]</scope>
</reference>
<feature type="transmembrane region" description="Helical" evidence="1">
    <location>
        <begin position="240"/>
        <end position="259"/>
    </location>
</feature>
<accession>A0A1F5GVF4</accession>
<evidence type="ECO:0008006" key="4">
    <source>
        <dbReference type="Google" id="ProtNLM"/>
    </source>
</evidence>